<dbReference type="SUPFAM" id="SSF81340">
    <property type="entry name" value="Clc chloride channel"/>
    <property type="match status" value="1"/>
</dbReference>
<dbReference type="GO" id="GO:0005247">
    <property type="term" value="F:voltage-gated chloride channel activity"/>
    <property type="evidence" value="ECO:0007669"/>
    <property type="project" value="TreeGrafter"/>
</dbReference>
<evidence type="ECO:0000313" key="11">
    <source>
        <dbReference type="Proteomes" id="UP000800035"/>
    </source>
</evidence>
<dbReference type="InterPro" id="IPR046342">
    <property type="entry name" value="CBS_dom_sf"/>
</dbReference>
<evidence type="ECO:0000256" key="2">
    <source>
        <dbReference type="ARBA" id="ARBA00022448"/>
    </source>
</evidence>
<feature type="transmembrane region" description="Helical" evidence="9">
    <location>
        <begin position="265"/>
        <end position="285"/>
    </location>
</feature>
<dbReference type="Gene3D" id="1.10.3080.10">
    <property type="entry name" value="Clc chloride channel"/>
    <property type="match status" value="1"/>
</dbReference>
<feature type="transmembrane region" description="Helical" evidence="9">
    <location>
        <begin position="457"/>
        <end position="475"/>
    </location>
</feature>
<feature type="transmembrane region" description="Helical" evidence="9">
    <location>
        <begin position="339"/>
        <end position="361"/>
    </location>
</feature>
<evidence type="ECO:0000256" key="1">
    <source>
        <dbReference type="ARBA" id="ARBA00004141"/>
    </source>
</evidence>
<accession>A0A6A5UC18</accession>
<dbReference type="GO" id="GO:0005886">
    <property type="term" value="C:plasma membrane"/>
    <property type="evidence" value="ECO:0007669"/>
    <property type="project" value="TreeGrafter"/>
</dbReference>
<evidence type="ECO:0000256" key="3">
    <source>
        <dbReference type="ARBA" id="ARBA00022692"/>
    </source>
</evidence>
<keyword evidence="6 9" id="KW-0472">Membrane</keyword>
<dbReference type="GO" id="GO:0005769">
    <property type="term" value="C:early endosome"/>
    <property type="evidence" value="ECO:0007669"/>
    <property type="project" value="TreeGrafter"/>
</dbReference>
<comment type="subcellular location">
    <subcellularLocation>
        <location evidence="1">Membrane</location>
        <topology evidence="1">Multi-pass membrane protein</topology>
    </subcellularLocation>
</comment>
<feature type="compositionally biased region" description="Basic residues" evidence="8">
    <location>
        <begin position="96"/>
        <end position="114"/>
    </location>
</feature>
<keyword evidence="7" id="KW-0868">Chloride</keyword>
<evidence type="ECO:0000256" key="7">
    <source>
        <dbReference type="ARBA" id="ARBA00023214"/>
    </source>
</evidence>
<keyword evidence="3 9" id="KW-0812">Transmembrane</keyword>
<dbReference type="CDD" id="cd03684">
    <property type="entry name" value="ClC_3_like"/>
    <property type="match status" value="1"/>
</dbReference>
<dbReference type="InterPro" id="IPR001807">
    <property type="entry name" value="ClC"/>
</dbReference>
<feature type="compositionally biased region" description="Acidic residues" evidence="8">
    <location>
        <begin position="15"/>
        <end position="24"/>
    </location>
</feature>
<dbReference type="GO" id="GO:0005794">
    <property type="term" value="C:Golgi apparatus"/>
    <property type="evidence" value="ECO:0007669"/>
    <property type="project" value="TreeGrafter"/>
</dbReference>
<dbReference type="OrthoDB" id="44789at2759"/>
<keyword evidence="5" id="KW-0406">Ion transport</keyword>
<feature type="compositionally biased region" description="Polar residues" evidence="8">
    <location>
        <begin position="62"/>
        <end position="73"/>
    </location>
</feature>
<keyword evidence="4 9" id="KW-1133">Transmembrane helix</keyword>
<evidence type="ECO:0000256" key="4">
    <source>
        <dbReference type="ARBA" id="ARBA00022989"/>
    </source>
</evidence>
<sequence>MPKSAISYHSVDQRSDDDDDDDRYDEAAYLERQERRDTVSSATPTSPTTTFRPMRRCRASDNDLTQHGATERSSLLGDAYHSRSYASMPGTIPGTPRRHNNQMPTSRRRRHSRRGSFSQRLVNALGERPQSMENSMQASRASIFQDTRVWYDQFTSTDWVRDSINDAFRVKALRSRKDFRGRLAAWFDGAQGWILVAIIGILTAVVAYLVNITENTLFDWKEGHCTNGWYKSKKTCCIGATICDDWLHWSRVLRSDRLDMVQTQYAAFVVGVVVLSLASCLLTLATKTVVPSAISISTLDENLGAEIQASRDHDEDDEDTKQSMTPEARFNESQLRPPMVYYSAAGSGVAEVKVILSGFVLHGYLGVRTLVIKTLGLILSVASGLSLGKEGPYVHISTAIGNIACRIFSKYSNNDGKRREILSASAASGVAVAFGAPISGVLFSLEEVSYYFPSKTLFRTFFCCIAAALSLKFLNPYGNNKIVLFEVRYLTDWKFFELIAFVFTGALGGILGALFIKASRVWARTFRRIPVIKKYPLLEVFLVALLTGLISFWNRYTKLPVAELLFELASPCGTFTNSGDGLCPTRENIPNVLRVLLVAFVVKAGLTVITFGIKVPAGIYVPSMVVGGLAGRMVGHTVQLFALRFSDSGLFGHCDPSGPPGSCVVPGVYAMVAAGATMTGVTRLTVTLAVILFELTGSLDHVLPFSLGILVAKWVADAIEPLSIYDLLTDMNSYPFLDNKVRPIFTSELGDITLRTRPERIIDISDSALIPASELRVKQQYLAMAGELDGGLAIVKRGVLVGLIPHPDLQFALDRLEDEDNTLCLMSPLVDWAAGREQSGDDHTNAENIDNSDFTPFIDPAPVSLDVHSPMDLVYECFVKLGLRYVCVLRDGKYAGMIHKKAFVKYIKELEEEEKKSHPKFLRFHT</sequence>
<reference evidence="10" key="1">
    <citation type="journal article" date="2020" name="Stud. Mycol.">
        <title>101 Dothideomycetes genomes: a test case for predicting lifestyles and emergence of pathogens.</title>
        <authorList>
            <person name="Haridas S."/>
            <person name="Albert R."/>
            <person name="Binder M."/>
            <person name="Bloem J."/>
            <person name="Labutti K."/>
            <person name="Salamov A."/>
            <person name="Andreopoulos B."/>
            <person name="Baker S."/>
            <person name="Barry K."/>
            <person name="Bills G."/>
            <person name="Bluhm B."/>
            <person name="Cannon C."/>
            <person name="Castanera R."/>
            <person name="Culley D."/>
            <person name="Daum C."/>
            <person name="Ezra D."/>
            <person name="Gonzalez J."/>
            <person name="Henrissat B."/>
            <person name="Kuo A."/>
            <person name="Liang C."/>
            <person name="Lipzen A."/>
            <person name="Lutzoni F."/>
            <person name="Magnuson J."/>
            <person name="Mondo S."/>
            <person name="Nolan M."/>
            <person name="Ohm R."/>
            <person name="Pangilinan J."/>
            <person name="Park H.-J."/>
            <person name="Ramirez L."/>
            <person name="Alfaro M."/>
            <person name="Sun H."/>
            <person name="Tritt A."/>
            <person name="Yoshinaga Y."/>
            <person name="Zwiers L.-H."/>
            <person name="Turgeon B."/>
            <person name="Goodwin S."/>
            <person name="Spatafora J."/>
            <person name="Crous P."/>
            <person name="Grigoriev I."/>
        </authorList>
    </citation>
    <scope>NUCLEOTIDE SEQUENCE</scope>
    <source>
        <strain evidence="10">CBS 675.92</strain>
    </source>
</reference>
<dbReference type="EMBL" id="ML976980">
    <property type="protein sequence ID" value="KAF1961870.1"/>
    <property type="molecule type" value="Genomic_DNA"/>
</dbReference>
<dbReference type="Proteomes" id="UP000800035">
    <property type="component" value="Unassembled WGS sequence"/>
</dbReference>
<feature type="transmembrane region" description="Helical" evidence="9">
    <location>
        <begin position="367"/>
        <end position="385"/>
    </location>
</feature>
<gene>
    <name evidence="10" type="ORF">CC80DRAFT_543241</name>
</gene>
<dbReference type="PANTHER" id="PTHR45711">
    <property type="entry name" value="CHLORIDE CHANNEL PROTEIN"/>
    <property type="match status" value="1"/>
</dbReference>
<feature type="transmembrane region" description="Helical" evidence="9">
    <location>
        <begin position="537"/>
        <end position="556"/>
    </location>
</feature>
<proteinExistence type="predicted"/>
<evidence type="ECO:0000256" key="5">
    <source>
        <dbReference type="ARBA" id="ARBA00023065"/>
    </source>
</evidence>
<dbReference type="AlphaFoldDB" id="A0A6A5UC18"/>
<evidence type="ECO:0000313" key="10">
    <source>
        <dbReference type="EMBL" id="KAF1961870.1"/>
    </source>
</evidence>
<evidence type="ECO:0000256" key="8">
    <source>
        <dbReference type="SAM" id="MobiDB-lite"/>
    </source>
</evidence>
<protein>
    <submittedName>
        <fullName evidence="10">Voltage-gated protein/chloride channel-like protein</fullName>
    </submittedName>
</protein>
<dbReference type="Pfam" id="PF00654">
    <property type="entry name" value="Voltage_CLC"/>
    <property type="match status" value="1"/>
</dbReference>
<feature type="transmembrane region" description="Helical" evidence="9">
    <location>
        <begin position="183"/>
        <end position="210"/>
    </location>
</feature>
<feature type="region of interest" description="Disordered" evidence="8">
    <location>
        <begin position="1"/>
        <end position="118"/>
    </location>
</feature>
<feature type="region of interest" description="Disordered" evidence="8">
    <location>
        <begin position="308"/>
        <end position="329"/>
    </location>
</feature>
<dbReference type="PRINTS" id="PR00762">
    <property type="entry name" value="CLCHANNEL"/>
</dbReference>
<feature type="transmembrane region" description="Helical" evidence="9">
    <location>
        <begin position="495"/>
        <end position="516"/>
    </location>
</feature>
<dbReference type="SUPFAM" id="SSF54631">
    <property type="entry name" value="CBS-domain pair"/>
    <property type="match status" value="1"/>
</dbReference>
<keyword evidence="11" id="KW-1185">Reference proteome</keyword>
<dbReference type="PANTHER" id="PTHR45711:SF3">
    <property type="entry name" value="CLC CHANNEL"/>
    <property type="match status" value="1"/>
</dbReference>
<organism evidence="10 11">
    <name type="scientific">Byssothecium circinans</name>
    <dbReference type="NCBI Taxonomy" id="147558"/>
    <lineage>
        <taxon>Eukaryota</taxon>
        <taxon>Fungi</taxon>
        <taxon>Dikarya</taxon>
        <taxon>Ascomycota</taxon>
        <taxon>Pezizomycotina</taxon>
        <taxon>Dothideomycetes</taxon>
        <taxon>Pleosporomycetidae</taxon>
        <taxon>Pleosporales</taxon>
        <taxon>Massarineae</taxon>
        <taxon>Massarinaceae</taxon>
        <taxon>Byssothecium</taxon>
    </lineage>
</organism>
<feature type="compositionally biased region" description="Low complexity" evidence="8">
    <location>
        <begin position="39"/>
        <end position="52"/>
    </location>
</feature>
<evidence type="ECO:0000256" key="9">
    <source>
        <dbReference type="SAM" id="Phobius"/>
    </source>
</evidence>
<feature type="compositionally biased region" description="Basic and acidic residues" evidence="8">
    <location>
        <begin position="25"/>
        <end position="38"/>
    </location>
</feature>
<name>A0A6A5UC18_9PLEO</name>
<keyword evidence="2" id="KW-0813">Transport</keyword>
<dbReference type="FunFam" id="1.10.3080.10:FF:000013">
    <property type="entry name" value="Voltage-gated chloride channel (ClcA)"/>
    <property type="match status" value="1"/>
</dbReference>
<evidence type="ECO:0000256" key="6">
    <source>
        <dbReference type="ARBA" id="ARBA00023136"/>
    </source>
</evidence>
<feature type="transmembrane region" description="Helical" evidence="9">
    <location>
        <begin position="421"/>
        <end position="445"/>
    </location>
</feature>
<dbReference type="InterPro" id="IPR014743">
    <property type="entry name" value="Cl-channel_core"/>
</dbReference>